<accession>A0ABP3JR63</accession>
<dbReference type="InterPro" id="IPR006054">
    <property type="entry name" value="DnaQ"/>
</dbReference>
<dbReference type="CDD" id="cd06127">
    <property type="entry name" value="DEDDh"/>
    <property type="match status" value="1"/>
</dbReference>
<dbReference type="SMART" id="SM00479">
    <property type="entry name" value="EXOIII"/>
    <property type="match status" value="1"/>
</dbReference>
<dbReference type="RefSeq" id="WP_343783083.1">
    <property type="nucleotide sequence ID" value="NZ_BAAACZ010000011.1"/>
</dbReference>
<dbReference type="InterPro" id="IPR013520">
    <property type="entry name" value="Ribonucl_H"/>
</dbReference>
<dbReference type="Proteomes" id="UP001500740">
    <property type="component" value="Unassembled WGS sequence"/>
</dbReference>
<dbReference type="Gene3D" id="3.30.420.10">
    <property type="entry name" value="Ribonuclease H-like superfamily/Ribonuclease H"/>
    <property type="match status" value="1"/>
</dbReference>
<gene>
    <name evidence="3" type="ORF">GCM10008935_16720</name>
</gene>
<keyword evidence="1" id="KW-0378">Hydrolase</keyword>
<dbReference type="Pfam" id="PF00929">
    <property type="entry name" value="RNase_T"/>
    <property type="match status" value="1"/>
</dbReference>
<protein>
    <recommendedName>
        <fullName evidence="2">Exonuclease domain-containing protein</fullName>
    </recommendedName>
</protein>
<keyword evidence="4" id="KW-1185">Reference proteome</keyword>
<dbReference type="PANTHER" id="PTHR30231:SF41">
    <property type="entry name" value="DNA POLYMERASE III SUBUNIT EPSILON"/>
    <property type="match status" value="1"/>
</dbReference>
<keyword evidence="1" id="KW-0269">Exonuclease</keyword>
<dbReference type="InterPro" id="IPR012337">
    <property type="entry name" value="RNaseH-like_sf"/>
</dbReference>
<comment type="caution">
    <text evidence="3">The sequence shown here is derived from an EMBL/GenBank/DDBJ whole genome shotgun (WGS) entry which is preliminary data.</text>
</comment>
<evidence type="ECO:0000259" key="2">
    <source>
        <dbReference type="SMART" id="SM00479"/>
    </source>
</evidence>
<dbReference type="InterPro" id="IPR036397">
    <property type="entry name" value="RNaseH_sf"/>
</dbReference>
<organism evidence="3 4">
    <name type="scientific">Alkalibacillus silvisoli</name>
    <dbReference type="NCBI Taxonomy" id="392823"/>
    <lineage>
        <taxon>Bacteria</taxon>
        <taxon>Bacillati</taxon>
        <taxon>Bacillota</taxon>
        <taxon>Bacilli</taxon>
        <taxon>Bacillales</taxon>
        <taxon>Bacillaceae</taxon>
        <taxon>Alkalibacillus</taxon>
    </lineage>
</organism>
<dbReference type="SUPFAM" id="SSF53098">
    <property type="entry name" value="Ribonuclease H-like"/>
    <property type="match status" value="1"/>
</dbReference>
<evidence type="ECO:0000313" key="3">
    <source>
        <dbReference type="EMBL" id="GAA0461896.1"/>
    </source>
</evidence>
<keyword evidence="1" id="KW-0540">Nuclease</keyword>
<evidence type="ECO:0000313" key="4">
    <source>
        <dbReference type="Proteomes" id="UP001500740"/>
    </source>
</evidence>
<dbReference type="PANTHER" id="PTHR30231">
    <property type="entry name" value="DNA POLYMERASE III SUBUNIT EPSILON"/>
    <property type="match status" value="1"/>
</dbReference>
<name>A0ABP3JR63_9BACI</name>
<dbReference type="EMBL" id="BAAACZ010000011">
    <property type="protein sequence ID" value="GAA0461896.1"/>
    <property type="molecule type" value="Genomic_DNA"/>
</dbReference>
<reference evidence="4" key="1">
    <citation type="journal article" date="2019" name="Int. J. Syst. Evol. Microbiol.">
        <title>The Global Catalogue of Microorganisms (GCM) 10K type strain sequencing project: providing services to taxonomists for standard genome sequencing and annotation.</title>
        <authorList>
            <consortium name="The Broad Institute Genomics Platform"/>
            <consortium name="The Broad Institute Genome Sequencing Center for Infectious Disease"/>
            <person name="Wu L."/>
            <person name="Ma J."/>
        </authorList>
    </citation>
    <scope>NUCLEOTIDE SEQUENCE [LARGE SCALE GENOMIC DNA]</scope>
    <source>
        <strain evidence="4">JCM 14193</strain>
    </source>
</reference>
<sequence>MELIFILLLFAFSIFCFVKAFTLIKKRLKEAENQKRNSYKGTKAPEMSIRFETTRHQPKRHRANEKPEHLKYTKARKLSEDYTVLDFETSGFKAKEAKVIQVAAVKYRNHEITDRYTTNVNPQKKLSPRIKKITGLTDDDVKDAPLIEEVLPELVSFIGNDTVIAHNAPFDMKFLLHNMNLHNMDYKRFRVICTLSLARKNILDSENHKLETLKSYLDLNHYDSHNALDDCYVTGALYKHCYEKSLVTN</sequence>
<proteinExistence type="predicted"/>
<dbReference type="NCBIfam" id="TIGR00573">
    <property type="entry name" value="dnaq"/>
    <property type="match status" value="1"/>
</dbReference>
<evidence type="ECO:0000256" key="1">
    <source>
        <dbReference type="ARBA" id="ARBA00022839"/>
    </source>
</evidence>
<feature type="domain" description="Exonuclease" evidence="2">
    <location>
        <begin position="81"/>
        <end position="247"/>
    </location>
</feature>